<accession>A0ABZ3H9V8</accession>
<proteinExistence type="predicted"/>
<dbReference type="EMBL" id="CP147920">
    <property type="protein sequence ID" value="XAU14182.1"/>
    <property type="molecule type" value="Genomic_DNA"/>
</dbReference>
<feature type="region of interest" description="Disordered" evidence="1">
    <location>
        <begin position="139"/>
        <end position="170"/>
    </location>
</feature>
<evidence type="ECO:0000259" key="3">
    <source>
        <dbReference type="Pfam" id="PF13203"/>
    </source>
</evidence>
<feature type="domain" description="VWA-like" evidence="2">
    <location>
        <begin position="265"/>
        <end position="386"/>
    </location>
</feature>
<gene>
    <name evidence="4" type="ORF">WCY31_07920</name>
</gene>
<name>A0ABZ3H9V8_9BACT</name>
<dbReference type="Proteomes" id="UP001447842">
    <property type="component" value="Chromosome"/>
</dbReference>
<feature type="domain" description="Putative metallopeptidase" evidence="3">
    <location>
        <begin position="5"/>
        <end position="258"/>
    </location>
</feature>
<dbReference type="InterPro" id="IPR025154">
    <property type="entry name" value="Put_metallopeptidase_dom"/>
</dbReference>
<dbReference type="Pfam" id="PF09967">
    <property type="entry name" value="DUF2201"/>
    <property type="match status" value="1"/>
</dbReference>
<dbReference type="PANTHER" id="PTHR38730:SF1">
    <property type="entry name" value="SLL7028 PROTEIN"/>
    <property type="match status" value="1"/>
</dbReference>
<organism evidence="4 5">
    <name type="scientific">Sulfurimonas diazotrophicus</name>
    <dbReference type="NCBI Taxonomy" id="3131939"/>
    <lineage>
        <taxon>Bacteria</taxon>
        <taxon>Pseudomonadati</taxon>
        <taxon>Campylobacterota</taxon>
        <taxon>Epsilonproteobacteria</taxon>
        <taxon>Campylobacterales</taxon>
        <taxon>Sulfurimonadaceae</taxon>
        <taxon>Sulfurimonas</taxon>
    </lineage>
</organism>
<evidence type="ECO:0000313" key="5">
    <source>
        <dbReference type="Proteomes" id="UP001447842"/>
    </source>
</evidence>
<dbReference type="Pfam" id="PF13203">
    <property type="entry name" value="DUF2201_N"/>
    <property type="match status" value="1"/>
</dbReference>
<keyword evidence="5" id="KW-1185">Reference proteome</keyword>
<reference evidence="4 5" key="1">
    <citation type="submission" date="2024-03" db="EMBL/GenBank/DDBJ databases">
        <title>Sulfurimonas sp. HSL3-1.</title>
        <authorList>
            <person name="Wang S."/>
        </authorList>
    </citation>
    <scope>NUCLEOTIDE SEQUENCE [LARGE SCALE GENOMIC DNA]</scope>
    <source>
        <strain evidence="4 5">HSL3-1</strain>
    </source>
</reference>
<evidence type="ECO:0000259" key="2">
    <source>
        <dbReference type="Pfam" id="PF09967"/>
    </source>
</evidence>
<evidence type="ECO:0000256" key="1">
    <source>
        <dbReference type="SAM" id="MobiDB-lite"/>
    </source>
</evidence>
<evidence type="ECO:0000313" key="4">
    <source>
        <dbReference type="EMBL" id="XAU14182.1"/>
    </source>
</evidence>
<dbReference type="RefSeq" id="WP_345971988.1">
    <property type="nucleotide sequence ID" value="NZ_CP147920.1"/>
</dbReference>
<dbReference type="PANTHER" id="PTHR38730">
    <property type="entry name" value="SLL7028 PROTEIN"/>
    <property type="match status" value="1"/>
</dbReference>
<protein>
    <submittedName>
        <fullName evidence="4">VWA-like domain-containing protein</fullName>
    </submittedName>
</protein>
<sequence length="389" mass="43560">MTPEHLLTKAKSQLTMKHPYFGMLASRLKQEPKEGLRGYASNGKRFLYDPEFMGRRSIEEVMFILTNCVMHHVLSHQQRQLGRKGGLWQLATDYAINNLLHKNGLEIPQGANYNEEFKGMYAEEIYDALKESYYSDIDDAFGGEDDVPPPPGMPGGTGEGGEEEDDSGAFSNLGNIEEELDAQNESEWQYASSVAQEVAQRKSAMPSGMDRLGKKVKAADVDWRFELYNAVNKHMRNNYAFMPPNKKHIYRGIALPSLASDTLSLCVAVDTSGSINEALLGAFTEEFKNIMTIFPAIRIELIIADAKVHGHYSFQGGEKLDFPLKGGGGTDYRPVFDYIEAELPMTTMLLYFTDGDGWFPRIPPPYEVLWALSRPAKVPFGRGLVIFNS</sequence>
<dbReference type="InterPro" id="IPR018698">
    <property type="entry name" value="VWA-like_dom"/>
</dbReference>